<proteinExistence type="predicted"/>
<feature type="coiled-coil region" evidence="1">
    <location>
        <begin position="37"/>
        <end position="64"/>
    </location>
</feature>
<reference evidence="2 3" key="2">
    <citation type="journal article" date="2016" name="Genome Announc.">
        <title>Complete Genome Sequence of Sphingopyxis terrae Strain 203-1 (NBRC 111660), a Polyethylene Glycol Degrader.</title>
        <authorList>
            <person name="Ohtsubo Y."/>
            <person name="Nonoyama S."/>
            <person name="Nagata Y."/>
            <person name="Numata M."/>
            <person name="Tsuchikane K."/>
            <person name="Hosoyama A."/>
            <person name="Yamazoe A."/>
            <person name="Tsuda M."/>
            <person name="Fujita N."/>
            <person name="Kawai F."/>
        </authorList>
    </citation>
    <scope>NUCLEOTIDE SEQUENCE [LARGE SCALE GENOMIC DNA]</scope>
    <source>
        <strain evidence="2 3">203-1</strain>
        <plasmid evidence="3">Plasmid</plasmid>
    </source>
</reference>
<sequence>MNIPKRLPYELVIIAGLMLGSCKPAWEDRLDVADVNARNAIYRVNELESRVDELERQANELESRLQ</sequence>
<dbReference type="RefSeq" id="WP_062903269.1">
    <property type="nucleotide sequence ID" value="NZ_CP013343.1"/>
</dbReference>
<keyword evidence="2" id="KW-0614">Plasmid</keyword>
<dbReference type="Proteomes" id="UP000076234">
    <property type="component" value="Plasmid unnamed"/>
</dbReference>
<keyword evidence="1" id="KW-0175">Coiled coil</keyword>
<protein>
    <submittedName>
        <fullName evidence="2">Uncharacterized protein</fullName>
    </submittedName>
</protein>
<evidence type="ECO:0000313" key="2">
    <source>
        <dbReference type="EMBL" id="AMU96689.1"/>
    </source>
</evidence>
<organism evidence="2 3">
    <name type="scientific">Sphingopyxis terrae subsp. terrae NBRC 15098</name>
    <dbReference type="NCBI Taxonomy" id="1219058"/>
    <lineage>
        <taxon>Bacteria</taxon>
        <taxon>Pseudomonadati</taxon>
        <taxon>Pseudomonadota</taxon>
        <taxon>Alphaproteobacteria</taxon>
        <taxon>Sphingomonadales</taxon>
        <taxon>Sphingomonadaceae</taxon>
        <taxon>Sphingopyxis</taxon>
    </lineage>
</organism>
<dbReference type="EMBL" id="CP013343">
    <property type="protein sequence ID" value="AMU96689.1"/>
    <property type="molecule type" value="Genomic_DNA"/>
</dbReference>
<gene>
    <name evidence="2" type="ORF">AOA14_20015</name>
</gene>
<geneLocation type="plasmid" evidence="2">
    <name>unnamed</name>
</geneLocation>
<reference evidence="3" key="1">
    <citation type="submission" date="2015-11" db="EMBL/GenBank/DDBJ databases">
        <title>Complete genome sequence of a polyethylene glycol-degrading strain Sphingopyxis terrae strain 203-1 (NBRC 15098).</title>
        <authorList>
            <person name="Yoshiyuki O."/>
            <person name="Shouta N."/>
            <person name="Nagata Y."/>
            <person name="Numata M."/>
            <person name="Tsuchikane K."/>
            <person name="Hosoyama A."/>
            <person name="Yamazoe A."/>
            <person name="Tsuda M."/>
            <person name="Fujita N."/>
            <person name="Kawai F."/>
        </authorList>
    </citation>
    <scope>NUCLEOTIDE SEQUENCE [LARGE SCALE GENOMIC DNA]</scope>
    <source>
        <strain evidence="3">203-1</strain>
        <plasmid evidence="3">Plasmid</plasmid>
    </source>
</reference>
<accession>A0A142W3Z0</accession>
<dbReference type="AlphaFoldDB" id="A0A142W3Z0"/>
<evidence type="ECO:0000313" key="3">
    <source>
        <dbReference type="Proteomes" id="UP000076234"/>
    </source>
</evidence>
<name>A0A142W3Z0_9SPHN</name>
<dbReference type="KEGG" id="ster:AOA14_20015"/>
<dbReference type="PROSITE" id="PS51257">
    <property type="entry name" value="PROKAR_LIPOPROTEIN"/>
    <property type="match status" value="1"/>
</dbReference>
<evidence type="ECO:0000256" key="1">
    <source>
        <dbReference type="SAM" id="Coils"/>
    </source>
</evidence>